<sequence length="105" mass="10313">MAADLSGQAAPITGATSGIGRASALGFELGGTGIRVNRVNAIAIAPGVTRTSMTSAVSDELLAAVALSRIAEPEEIPAAAVWLCSAEASYITGSVLVADGGWLAG</sequence>
<dbReference type="InterPro" id="IPR002347">
    <property type="entry name" value="SDR_fam"/>
</dbReference>
<comment type="similarity">
    <text evidence="1">Belongs to the short-chain dehydrogenases/reductases (SDR) family.</text>
</comment>
<proteinExistence type="inferred from homology"/>
<protein>
    <submittedName>
        <fullName evidence="3">SDR family oxidoreductase</fullName>
    </submittedName>
</protein>
<organism evidence="3 4">
    <name type="scientific">Trebonia kvetii</name>
    <dbReference type="NCBI Taxonomy" id="2480626"/>
    <lineage>
        <taxon>Bacteria</taxon>
        <taxon>Bacillati</taxon>
        <taxon>Actinomycetota</taxon>
        <taxon>Actinomycetes</taxon>
        <taxon>Streptosporangiales</taxon>
        <taxon>Treboniaceae</taxon>
        <taxon>Trebonia</taxon>
    </lineage>
</organism>
<dbReference type="EMBL" id="RPFW01000004">
    <property type="protein sequence ID" value="TVZ03513.1"/>
    <property type="molecule type" value="Genomic_DNA"/>
</dbReference>
<gene>
    <name evidence="3" type="ORF">EAS64_24350</name>
</gene>
<evidence type="ECO:0000313" key="4">
    <source>
        <dbReference type="Proteomes" id="UP000460272"/>
    </source>
</evidence>
<accession>A0A6P2C215</accession>
<dbReference type="Proteomes" id="UP000460272">
    <property type="component" value="Unassembled WGS sequence"/>
</dbReference>
<dbReference type="Pfam" id="PF13561">
    <property type="entry name" value="adh_short_C2"/>
    <property type="match status" value="1"/>
</dbReference>
<comment type="caution">
    <text evidence="3">The sequence shown here is derived from an EMBL/GenBank/DDBJ whole genome shotgun (WGS) entry which is preliminary data.</text>
</comment>
<dbReference type="AlphaFoldDB" id="A0A6P2C215"/>
<keyword evidence="2" id="KW-0560">Oxidoreductase</keyword>
<reference evidence="3 4" key="1">
    <citation type="submission" date="2018-11" db="EMBL/GenBank/DDBJ databases">
        <title>Trebonia kvetii gen.nov., sp.nov., a novel acidophilic actinobacterium, and proposal of the new actinobacterial family Treboniaceae fam. nov.</title>
        <authorList>
            <person name="Rapoport D."/>
            <person name="Sagova-Mareckova M."/>
            <person name="Sedlacek I."/>
            <person name="Provaznik J."/>
            <person name="Kralova S."/>
            <person name="Pavlinic D."/>
            <person name="Benes V."/>
            <person name="Kopecky J."/>
        </authorList>
    </citation>
    <scope>NUCLEOTIDE SEQUENCE [LARGE SCALE GENOMIC DNA]</scope>
    <source>
        <strain evidence="3 4">15Tr583</strain>
    </source>
</reference>
<dbReference type="Gene3D" id="3.40.50.720">
    <property type="entry name" value="NAD(P)-binding Rossmann-like Domain"/>
    <property type="match status" value="1"/>
</dbReference>
<evidence type="ECO:0000256" key="1">
    <source>
        <dbReference type="ARBA" id="ARBA00006484"/>
    </source>
</evidence>
<evidence type="ECO:0000313" key="3">
    <source>
        <dbReference type="EMBL" id="TVZ03513.1"/>
    </source>
</evidence>
<dbReference type="RefSeq" id="WP_145856355.1">
    <property type="nucleotide sequence ID" value="NZ_RPFW01000004.1"/>
</dbReference>
<dbReference type="GO" id="GO:0016616">
    <property type="term" value="F:oxidoreductase activity, acting on the CH-OH group of donors, NAD or NADP as acceptor"/>
    <property type="evidence" value="ECO:0007669"/>
    <property type="project" value="TreeGrafter"/>
</dbReference>
<dbReference type="PANTHER" id="PTHR42760:SF133">
    <property type="entry name" value="3-OXOACYL-[ACYL-CARRIER-PROTEIN] REDUCTASE"/>
    <property type="match status" value="1"/>
</dbReference>
<dbReference type="OrthoDB" id="4535149at2"/>
<dbReference type="SUPFAM" id="SSF51735">
    <property type="entry name" value="NAD(P)-binding Rossmann-fold domains"/>
    <property type="match status" value="1"/>
</dbReference>
<dbReference type="PANTHER" id="PTHR42760">
    <property type="entry name" value="SHORT-CHAIN DEHYDROGENASES/REDUCTASES FAMILY MEMBER"/>
    <property type="match status" value="1"/>
</dbReference>
<keyword evidence="4" id="KW-1185">Reference proteome</keyword>
<evidence type="ECO:0000256" key="2">
    <source>
        <dbReference type="ARBA" id="ARBA00023002"/>
    </source>
</evidence>
<name>A0A6P2C215_9ACTN</name>
<dbReference type="InterPro" id="IPR036291">
    <property type="entry name" value="NAD(P)-bd_dom_sf"/>
</dbReference>